<organism evidence="2 3">
    <name type="scientific">Reticulibacter mediterranei</name>
    <dbReference type="NCBI Taxonomy" id="2778369"/>
    <lineage>
        <taxon>Bacteria</taxon>
        <taxon>Bacillati</taxon>
        <taxon>Chloroflexota</taxon>
        <taxon>Ktedonobacteria</taxon>
        <taxon>Ktedonobacterales</taxon>
        <taxon>Reticulibacteraceae</taxon>
        <taxon>Reticulibacter</taxon>
    </lineage>
</organism>
<dbReference type="InterPro" id="IPR016032">
    <property type="entry name" value="Sig_transdc_resp-reg_C-effctor"/>
</dbReference>
<dbReference type="RefSeq" id="WP_220204436.1">
    <property type="nucleotide sequence ID" value="NZ_BNJK01000001.1"/>
</dbReference>
<keyword evidence="1" id="KW-0472">Membrane</keyword>
<keyword evidence="1" id="KW-0812">Transmembrane</keyword>
<dbReference type="SUPFAM" id="SSF46894">
    <property type="entry name" value="C-terminal effector domain of the bipartite response regulators"/>
    <property type="match status" value="1"/>
</dbReference>
<comment type="caution">
    <text evidence="2">The sequence shown here is derived from an EMBL/GenBank/DDBJ whole genome shotgun (WGS) entry which is preliminary data.</text>
</comment>
<proteinExistence type="predicted"/>
<evidence type="ECO:0008006" key="4">
    <source>
        <dbReference type="Google" id="ProtNLM"/>
    </source>
</evidence>
<dbReference type="GO" id="GO:0003677">
    <property type="term" value="F:DNA binding"/>
    <property type="evidence" value="ECO:0007669"/>
    <property type="project" value="InterPro"/>
</dbReference>
<keyword evidence="3" id="KW-1185">Reference proteome</keyword>
<protein>
    <recommendedName>
        <fullName evidence="4">OmpR/PhoB-type domain-containing protein</fullName>
    </recommendedName>
</protein>
<dbReference type="Gene3D" id="1.10.10.10">
    <property type="entry name" value="Winged helix-like DNA-binding domain superfamily/Winged helix DNA-binding domain"/>
    <property type="match status" value="1"/>
</dbReference>
<keyword evidence="1" id="KW-1133">Transmembrane helix</keyword>
<dbReference type="Proteomes" id="UP000597444">
    <property type="component" value="Unassembled WGS sequence"/>
</dbReference>
<accession>A0A8J3IHB9</accession>
<evidence type="ECO:0000313" key="2">
    <source>
        <dbReference type="EMBL" id="GHO93663.1"/>
    </source>
</evidence>
<dbReference type="EMBL" id="BNJK01000001">
    <property type="protein sequence ID" value="GHO93663.1"/>
    <property type="molecule type" value="Genomic_DNA"/>
</dbReference>
<sequence>MVIPDNRISSPICQEPLVSVSDIQWNTKQHTVMVGRATVGLTATEYRLLFPLRHGSPVTYADLAWTAYQYRLDEKVRTMMDKHIDRIRGKLRGTGIYVYCVLGYGYLLLPEPPFD</sequence>
<evidence type="ECO:0000313" key="3">
    <source>
        <dbReference type="Proteomes" id="UP000597444"/>
    </source>
</evidence>
<name>A0A8J3IHB9_9CHLR</name>
<dbReference type="InterPro" id="IPR036388">
    <property type="entry name" value="WH-like_DNA-bd_sf"/>
</dbReference>
<dbReference type="GO" id="GO:0006355">
    <property type="term" value="P:regulation of DNA-templated transcription"/>
    <property type="evidence" value="ECO:0007669"/>
    <property type="project" value="InterPro"/>
</dbReference>
<evidence type="ECO:0000256" key="1">
    <source>
        <dbReference type="SAM" id="Phobius"/>
    </source>
</evidence>
<gene>
    <name evidence="2" type="ORF">KSF_037110</name>
</gene>
<feature type="transmembrane region" description="Helical" evidence="1">
    <location>
        <begin position="89"/>
        <end position="109"/>
    </location>
</feature>
<dbReference type="AlphaFoldDB" id="A0A8J3IHB9"/>
<reference evidence="2" key="1">
    <citation type="submission" date="2020-10" db="EMBL/GenBank/DDBJ databases">
        <title>Taxonomic study of unclassified bacteria belonging to the class Ktedonobacteria.</title>
        <authorList>
            <person name="Yabe S."/>
            <person name="Wang C.M."/>
            <person name="Zheng Y."/>
            <person name="Sakai Y."/>
            <person name="Cavaletti L."/>
            <person name="Monciardini P."/>
            <person name="Donadio S."/>
        </authorList>
    </citation>
    <scope>NUCLEOTIDE SEQUENCE</scope>
    <source>
        <strain evidence="2">ID150040</strain>
    </source>
</reference>